<dbReference type="PANTHER" id="PTHR31300">
    <property type="entry name" value="LIPASE"/>
    <property type="match status" value="1"/>
</dbReference>
<feature type="compositionally biased region" description="Gly residues" evidence="1">
    <location>
        <begin position="1"/>
        <end position="18"/>
    </location>
</feature>
<feature type="region of interest" description="Disordered" evidence="1">
    <location>
        <begin position="1"/>
        <end position="58"/>
    </location>
</feature>
<dbReference type="InterPro" id="IPR006873">
    <property type="entry name" value="DUF620"/>
</dbReference>
<accession>A0ABD1XXF1</accession>
<dbReference type="PANTHER" id="PTHR31300:SF2">
    <property type="entry name" value="LIPASE-LIKE PROTEIN"/>
    <property type="match status" value="1"/>
</dbReference>
<evidence type="ECO:0000313" key="3">
    <source>
        <dbReference type="Proteomes" id="UP001605036"/>
    </source>
</evidence>
<dbReference type="Proteomes" id="UP001605036">
    <property type="component" value="Unassembled WGS sequence"/>
</dbReference>
<name>A0ABD1XXF1_9MARC</name>
<gene>
    <name evidence="2" type="ORF">R1flu_025320</name>
</gene>
<protein>
    <submittedName>
        <fullName evidence="2">Uncharacterized protein</fullName>
    </submittedName>
</protein>
<proteinExistence type="predicted"/>
<evidence type="ECO:0000313" key="2">
    <source>
        <dbReference type="EMBL" id="KAL2613628.1"/>
    </source>
</evidence>
<reference evidence="2 3" key="1">
    <citation type="submission" date="2024-09" db="EMBL/GenBank/DDBJ databases">
        <title>Chromosome-scale assembly of Riccia fluitans.</title>
        <authorList>
            <person name="Paukszto L."/>
            <person name="Sawicki J."/>
            <person name="Karawczyk K."/>
            <person name="Piernik-Szablinska J."/>
            <person name="Szczecinska M."/>
            <person name="Mazdziarz M."/>
        </authorList>
    </citation>
    <scope>NUCLEOTIDE SEQUENCE [LARGE SCALE GENOMIC DNA]</scope>
    <source>
        <strain evidence="2">Rf_01</strain>
        <tissue evidence="2">Aerial parts of the thallus</tissue>
    </source>
</reference>
<keyword evidence="3" id="KW-1185">Reference proteome</keyword>
<sequence>MLFKRLGGGSSGRSGLGRSGSVRPLGDKECRMLATVSEGPTPETFDEDGGTKRRGDGTSWNQMWQKTSTHFFGNKRADIRMLLSVLGAPLAPLAVPSSIKDVAPPRASPKDTDYDASTAQYILQQFIAATGGSKLQNSIYNFFAAGKVKMVASEYETANKLVRPRSSAKSPEVGWFNLWQMQPNMWMVDVELEAEGHKVHVSAGCDGKLVWRHTPWLGAHAPKGPVRPLRRALQGLDPRTIANIFANARCVGEKKIDDEDCFTLKLATDEDTMKSRSAGPAEIIRHVLFGYFSQKTGLLVKIEDSHLTRVQNHGEDTIYWETSIESTLEDYREVDGLTIAHGGKSVVTLFRFGEVAMSQMKTRLEEVWSITEVAFNVQGISSETFLPPADIRSNPVSDSWDIHGERGKGGSGRSRVAALDKDKPLEDDTVIWRVEV</sequence>
<feature type="region of interest" description="Disordered" evidence="1">
    <location>
        <begin position="396"/>
        <end position="419"/>
    </location>
</feature>
<dbReference type="EMBL" id="JBHFFA010000007">
    <property type="protein sequence ID" value="KAL2613628.1"/>
    <property type="molecule type" value="Genomic_DNA"/>
</dbReference>
<evidence type="ECO:0000256" key="1">
    <source>
        <dbReference type="SAM" id="MobiDB-lite"/>
    </source>
</evidence>
<organism evidence="2 3">
    <name type="scientific">Riccia fluitans</name>
    <dbReference type="NCBI Taxonomy" id="41844"/>
    <lineage>
        <taxon>Eukaryota</taxon>
        <taxon>Viridiplantae</taxon>
        <taxon>Streptophyta</taxon>
        <taxon>Embryophyta</taxon>
        <taxon>Marchantiophyta</taxon>
        <taxon>Marchantiopsida</taxon>
        <taxon>Marchantiidae</taxon>
        <taxon>Marchantiales</taxon>
        <taxon>Ricciaceae</taxon>
        <taxon>Riccia</taxon>
    </lineage>
</organism>
<comment type="caution">
    <text evidence="2">The sequence shown here is derived from an EMBL/GenBank/DDBJ whole genome shotgun (WGS) entry which is preliminary data.</text>
</comment>
<dbReference type="Pfam" id="PF04788">
    <property type="entry name" value="DUF620"/>
    <property type="match status" value="1"/>
</dbReference>
<dbReference type="AlphaFoldDB" id="A0ABD1XXF1"/>